<dbReference type="RefSeq" id="XP_024551309.1">
    <property type="nucleotide sequence ID" value="XM_024695515.1"/>
</dbReference>
<protein>
    <submittedName>
        <fullName evidence="2">Uncharacterized protein</fullName>
    </submittedName>
</protein>
<evidence type="ECO:0000313" key="2">
    <source>
        <dbReference type="EMBL" id="ATZ54252.1"/>
    </source>
</evidence>
<evidence type="ECO:0000313" key="3">
    <source>
        <dbReference type="Proteomes" id="UP000001798"/>
    </source>
</evidence>
<accession>A0A384JUQ9</accession>
<dbReference type="OrthoDB" id="3538495at2759"/>
<dbReference type="AlphaFoldDB" id="A0A384JUQ9"/>
<reference evidence="2 3" key="2">
    <citation type="journal article" date="2012" name="Eukaryot. Cell">
        <title>Genome update of Botrytis cinerea strains B05.10 and T4.</title>
        <authorList>
            <person name="Staats M."/>
            <person name="van Kan J.A."/>
        </authorList>
    </citation>
    <scope>NUCLEOTIDE SEQUENCE [LARGE SCALE GENOMIC DNA]</scope>
    <source>
        <strain evidence="2 3">B05.10</strain>
    </source>
</reference>
<dbReference type="VEuPathDB" id="FungiDB:Bcin10g02670"/>
<keyword evidence="3" id="KW-1185">Reference proteome</keyword>
<dbReference type="Proteomes" id="UP000001798">
    <property type="component" value="Chromosome 10"/>
</dbReference>
<feature type="compositionally biased region" description="Basic and acidic residues" evidence="1">
    <location>
        <begin position="120"/>
        <end position="131"/>
    </location>
</feature>
<organism evidence="2 3">
    <name type="scientific">Botryotinia fuckeliana (strain B05.10)</name>
    <name type="common">Noble rot fungus</name>
    <name type="synonym">Botrytis cinerea</name>
    <dbReference type="NCBI Taxonomy" id="332648"/>
    <lineage>
        <taxon>Eukaryota</taxon>
        <taxon>Fungi</taxon>
        <taxon>Dikarya</taxon>
        <taxon>Ascomycota</taxon>
        <taxon>Pezizomycotina</taxon>
        <taxon>Leotiomycetes</taxon>
        <taxon>Helotiales</taxon>
        <taxon>Sclerotiniaceae</taxon>
        <taxon>Botrytis</taxon>
    </lineage>
</organism>
<gene>
    <name evidence="2" type="ORF">BCIN_10g02670</name>
</gene>
<reference evidence="2 3" key="1">
    <citation type="journal article" date="2011" name="PLoS Genet.">
        <title>Genomic analysis of the necrotrophic fungal pathogens Sclerotinia sclerotiorum and Botrytis cinerea.</title>
        <authorList>
            <person name="Amselem J."/>
            <person name="Cuomo C.A."/>
            <person name="van Kan J.A."/>
            <person name="Viaud M."/>
            <person name="Benito E.P."/>
            <person name="Couloux A."/>
            <person name="Coutinho P.M."/>
            <person name="de Vries R.P."/>
            <person name="Dyer P.S."/>
            <person name="Fillinger S."/>
            <person name="Fournier E."/>
            <person name="Gout L."/>
            <person name="Hahn M."/>
            <person name="Kohn L."/>
            <person name="Lapalu N."/>
            <person name="Plummer K.M."/>
            <person name="Pradier J.M."/>
            <person name="Quevillon E."/>
            <person name="Sharon A."/>
            <person name="Simon A."/>
            <person name="ten Have A."/>
            <person name="Tudzynski B."/>
            <person name="Tudzynski P."/>
            <person name="Wincker P."/>
            <person name="Andrew M."/>
            <person name="Anthouard V."/>
            <person name="Beever R.E."/>
            <person name="Beffa R."/>
            <person name="Benoit I."/>
            <person name="Bouzid O."/>
            <person name="Brault B."/>
            <person name="Chen Z."/>
            <person name="Choquer M."/>
            <person name="Collemare J."/>
            <person name="Cotton P."/>
            <person name="Danchin E.G."/>
            <person name="Da Silva C."/>
            <person name="Gautier A."/>
            <person name="Giraud C."/>
            <person name="Giraud T."/>
            <person name="Gonzalez C."/>
            <person name="Grossetete S."/>
            <person name="Guldener U."/>
            <person name="Henrissat B."/>
            <person name="Howlett B.J."/>
            <person name="Kodira C."/>
            <person name="Kretschmer M."/>
            <person name="Lappartient A."/>
            <person name="Leroch M."/>
            <person name="Levis C."/>
            <person name="Mauceli E."/>
            <person name="Neuveglise C."/>
            <person name="Oeser B."/>
            <person name="Pearson M."/>
            <person name="Poulain J."/>
            <person name="Poussereau N."/>
            <person name="Quesneville H."/>
            <person name="Rascle C."/>
            <person name="Schumacher J."/>
            <person name="Segurens B."/>
            <person name="Sexton A."/>
            <person name="Silva E."/>
            <person name="Sirven C."/>
            <person name="Soanes D.M."/>
            <person name="Talbot N.J."/>
            <person name="Templeton M."/>
            <person name="Yandava C."/>
            <person name="Yarden O."/>
            <person name="Zeng Q."/>
            <person name="Rollins J.A."/>
            <person name="Lebrun M.H."/>
            <person name="Dickman M."/>
        </authorList>
    </citation>
    <scope>NUCLEOTIDE SEQUENCE [LARGE SCALE GENOMIC DNA]</scope>
    <source>
        <strain evidence="2 3">B05.10</strain>
    </source>
</reference>
<dbReference type="GeneID" id="36394569"/>
<evidence type="ECO:0000256" key="1">
    <source>
        <dbReference type="SAM" id="MobiDB-lite"/>
    </source>
</evidence>
<feature type="region of interest" description="Disordered" evidence="1">
    <location>
        <begin position="1"/>
        <end position="39"/>
    </location>
</feature>
<reference evidence="2 3" key="3">
    <citation type="journal article" date="2017" name="Mol. Plant Pathol.">
        <title>A gapless genome sequence of the fungus Botrytis cinerea.</title>
        <authorList>
            <person name="Van Kan J.A."/>
            <person name="Stassen J.H."/>
            <person name="Mosbach A."/>
            <person name="Van Der Lee T.A."/>
            <person name="Faino L."/>
            <person name="Farmer A.D."/>
            <person name="Papasotiriou D.G."/>
            <person name="Zhou S."/>
            <person name="Seidl M.F."/>
            <person name="Cottam E."/>
            <person name="Edel D."/>
            <person name="Hahn M."/>
            <person name="Schwartz D.C."/>
            <person name="Dietrich R.A."/>
            <person name="Widdison S."/>
            <person name="Scalliet G."/>
        </authorList>
    </citation>
    <scope>NUCLEOTIDE SEQUENCE [LARGE SCALE GENOMIC DNA]</scope>
    <source>
        <strain evidence="2 3">B05.10</strain>
    </source>
</reference>
<dbReference type="EMBL" id="CP009814">
    <property type="protein sequence ID" value="ATZ54252.1"/>
    <property type="molecule type" value="Genomic_DNA"/>
</dbReference>
<name>A0A384JUQ9_BOTFB</name>
<feature type="region of interest" description="Disordered" evidence="1">
    <location>
        <begin position="106"/>
        <end position="131"/>
    </location>
</feature>
<feature type="compositionally biased region" description="Polar residues" evidence="1">
    <location>
        <begin position="18"/>
        <end position="34"/>
    </location>
</feature>
<dbReference type="KEGG" id="bfu:BCIN_10g02670"/>
<sequence length="131" mass="14462">MLPFQSNVERDTKKNFKTKTPGSGLSASHSQARGSSGLGITGAMTTALQSTDALFAELEHKLDPSNREIDAKFLRFQTAAGNFVAIRQEVKTLKKSVAQQLGVQDQELRGQDNQQAEELNELRRQLSEKES</sequence>
<proteinExistence type="predicted"/>